<dbReference type="InterPro" id="IPR011993">
    <property type="entry name" value="PH-like_dom_sf"/>
</dbReference>
<dbReference type="PANTHER" id="PTHR21258">
    <property type="entry name" value="DOCKING PROTEIN RELATED"/>
    <property type="match status" value="1"/>
</dbReference>
<gene>
    <name evidence="8" type="ORF">FSP39_011338</name>
</gene>
<keyword evidence="4" id="KW-0472">Membrane</keyword>
<evidence type="ECO:0000259" key="7">
    <source>
        <dbReference type="PROSITE" id="PS51064"/>
    </source>
</evidence>
<feature type="compositionally biased region" description="Acidic residues" evidence="6">
    <location>
        <begin position="245"/>
        <end position="259"/>
    </location>
</feature>
<dbReference type="GO" id="GO:0016020">
    <property type="term" value="C:membrane"/>
    <property type="evidence" value="ECO:0007669"/>
    <property type="project" value="UniProtKB-SubCell"/>
</dbReference>
<protein>
    <recommendedName>
        <fullName evidence="7">IRS-type PTB domain-containing protein</fullName>
    </recommendedName>
</protein>
<dbReference type="GO" id="GO:0005737">
    <property type="term" value="C:cytoplasm"/>
    <property type="evidence" value="ECO:0007669"/>
    <property type="project" value="TreeGrafter"/>
</dbReference>
<keyword evidence="5" id="KW-0449">Lipoprotein</keyword>
<proteinExistence type="predicted"/>
<evidence type="ECO:0000256" key="5">
    <source>
        <dbReference type="ARBA" id="ARBA00023288"/>
    </source>
</evidence>
<dbReference type="InterPro" id="IPR038742">
    <property type="entry name" value="FRS2_PTB"/>
</dbReference>
<dbReference type="InterPro" id="IPR050996">
    <property type="entry name" value="Docking_Protein_DOK"/>
</dbReference>
<dbReference type="GO" id="GO:0008543">
    <property type="term" value="P:fibroblast growth factor receptor signaling pathway"/>
    <property type="evidence" value="ECO:0007669"/>
    <property type="project" value="TreeGrafter"/>
</dbReference>
<dbReference type="GO" id="GO:0005104">
    <property type="term" value="F:fibroblast growth factor receptor binding"/>
    <property type="evidence" value="ECO:0007669"/>
    <property type="project" value="TreeGrafter"/>
</dbReference>
<accession>A0AA89C364</accession>
<evidence type="ECO:0000313" key="8">
    <source>
        <dbReference type="EMBL" id="KAK3097606.1"/>
    </source>
</evidence>
<evidence type="ECO:0000256" key="2">
    <source>
        <dbReference type="ARBA" id="ARBA00022553"/>
    </source>
</evidence>
<evidence type="ECO:0000256" key="1">
    <source>
        <dbReference type="ARBA" id="ARBA00004370"/>
    </source>
</evidence>
<keyword evidence="3" id="KW-0519">Myristate</keyword>
<dbReference type="Pfam" id="PF02174">
    <property type="entry name" value="IRS"/>
    <property type="match status" value="1"/>
</dbReference>
<dbReference type="Proteomes" id="UP001186944">
    <property type="component" value="Unassembled WGS sequence"/>
</dbReference>
<name>A0AA89C364_PINIB</name>
<evidence type="ECO:0000256" key="6">
    <source>
        <dbReference type="SAM" id="MobiDB-lite"/>
    </source>
</evidence>
<dbReference type="CDD" id="cd01202">
    <property type="entry name" value="PTB_FRS2"/>
    <property type="match status" value="1"/>
</dbReference>
<feature type="region of interest" description="Disordered" evidence="6">
    <location>
        <begin position="358"/>
        <end position="381"/>
    </location>
</feature>
<comment type="subcellular location">
    <subcellularLocation>
        <location evidence="1">Membrane</location>
    </subcellularLocation>
</comment>
<evidence type="ECO:0000313" key="9">
    <source>
        <dbReference type="Proteomes" id="UP001186944"/>
    </source>
</evidence>
<dbReference type="EMBL" id="VSWD01000007">
    <property type="protein sequence ID" value="KAK3097606.1"/>
    <property type="molecule type" value="Genomic_DNA"/>
</dbReference>
<evidence type="ECO:0000256" key="3">
    <source>
        <dbReference type="ARBA" id="ARBA00022707"/>
    </source>
</evidence>
<dbReference type="SMART" id="SM00310">
    <property type="entry name" value="PTBI"/>
    <property type="match status" value="1"/>
</dbReference>
<feature type="region of interest" description="Disordered" evidence="6">
    <location>
        <begin position="219"/>
        <end position="301"/>
    </location>
</feature>
<reference evidence="8" key="1">
    <citation type="submission" date="2019-08" db="EMBL/GenBank/DDBJ databases">
        <title>The improved chromosome-level genome for the pearl oyster Pinctada fucata martensii using PacBio sequencing and Hi-C.</title>
        <authorList>
            <person name="Zheng Z."/>
        </authorList>
    </citation>
    <scope>NUCLEOTIDE SEQUENCE</scope>
    <source>
        <strain evidence="8">ZZ-2019</strain>
        <tissue evidence="8">Adductor muscle</tissue>
    </source>
</reference>
<feature type="compositionally biased region" description="Basic and acidic residues" evidence="6">
    <location>
        <begin position="358"/>
        <end position="367"/>
    </location>
</feature>
<organism evidence="8 9">
    <name type="scientific">Pinctada imbricata</name>
    <name type="common">Atlantic pearl-oyster</name>
    <name type="synonym">Pinctada martensii</name>
    <dbReference type="NCBI Taxonomy" id="66713"/>
    <lineage>
        <taxon>Eukaryota</taxon>
        <taxon>Metazoa</taxon>
        <taxon>Spiralia</taxon>
        <taxon>Lophotrochozoa</taxon>
        <taxon>Mollusca</taxon>
        <taxon>Bivalvia</taxon>
        <taxon>Autobranchia</taxon>
        <taxon>Pteriomorphia</taxon>
        <taxon>Pterioida</taxon>
        <taxon>Pterioidea</taxon>
        <taxon>Pteriidae</taxon>
        <taxon>Pinctada</taxon>
    </lineage>
</organism>
<keyword evidence="2" id="KW-0597">Phosphoprotein</keyword>
<feature type="region of interest" description="Disordered" evidence="6">
    <location>
        <begin position="159"/>
        <end position="181"/>
    </location>
</feature>
<dbReference type="AlphaFoldDB" id="A0AA89C364"/>
<dbReference type="SMART" id="SM01244">
    <property type="entry name" value="IRS"/>
    <property type="match status" value="1"/>
</dbReference>
<keyword evidence="9" id="KW-1185">Reference proteome</keyword>
<evidence type="ECO:0000256" key="4">
    <source>
        <dbReference type="ARBA" id="ARBA00023136"/>
    </source>
</evidence>
<dbReference type="InterPro" id="IPR002404">
    <property type="entry name" value="IRS_PTB"/>
</dbReference>
<dbReference type="PANTHER" id="PTHR21258:SF55">
    <property type="entry name" value="FI23523P1"/>
    <property type="match status" value="1"/>
</dbReference>
<feature type="compositionally biased region" description="Polar residues" evidence="6">
    <location>
        <begin position="372"/>
        <end position="381"/>
    </location>
</feature>
<feature type="domain" description="IRS-type PTB" evidence="7">
    <location>
        <begin position="8"/>
        <end position="109"/>
    </location>
</feature>
<sequence length="381" mass="42451">MGCIFAKQEQNGRRIFRVYNVNEGGEELNIGKLEVTDSDLVHFHRGKEIRWPLRCLRRYGWEGELFSFESGRRCQTGPGIYAFKCKHAERLFNTVQECIRLAGQMELGANQAFDSSVPSRPTSMIELNDISLRNGAIPVVNPHLSNDASQQNYVNQPDPVQPEPEHPQYINTKYTKPNRPPENNADLLLTFMHEYPQERVQGAGNTASPQVYAVLDFSSSGDENSCPDETRMENGNQSSGRGLEIDGDMYEGGAEDDADVFLPENPQNDYLNVGVGVEPGRPPPPRPSYRDPSVSEANYSNVPRSSDTMIYISVDTNGSTTAPQTFSVARDSPQNSGCPYSLIDREKTIALRESGLRSRDDCDEGVRKTRHNSTINDIVGP</sequence>
<dbReference type="GO" id="GO:0005068">
    <property type="term" value="F:transmembrane receptor protein tyrosine kinase adaptor activity"/>
    <property type="evidence" value="ECO:0007669"/>
    <property type="project" value="TreeGrafter"/>
</dbReference>
<dbReference type="SUPFAM" id="SSF50729">
    <property type="entry name" value="PH domain-like"/>
    <property type="match status" value="1"/>
</dbReference>
<comment type="caution">
    <text evidence="8">The sequence shown here is derived from an EMBL/GenBank/DDBJ whole genome shotgun (WGS) entry which is preliminary data.</text>
</comment>
<dbReference type="Gene3D" id="2.30.29.30">
    <property type="entry name" value="Pleckstrin-homology domain (PH domain)/Phosphotyrosine-binding domain (PTB)"/>
    <property type="match status" value="1"/>
</dbReference>
<dbReference type="PROSITE" id="PS51064">
    <property type="entry name" value="IRS_PTB"/>
    <property type="match status" value="1"/>
</dbReference>